<dbReference type="EMBL" id="LAZR01005514">
    <property type="protein sequence ID" value="KKM99295.1"/>
    <property type="molecule type" value="Genomic_DNA"/>
</dbReference>
<accession>A0A0F9PE69</accession>
<organism evidence="1">
    <name type="scientific">marine sediment metagenome</name>
    <dbReference type="NCBI Taxonomy" id="412755"/>
    <lineage>
        <taxon>unclassified sequences</taxon>
        <taxon>metagenomes</taxon>
        <taxon>ecological metagenomes</taxon>
    </lineage>
</organism>
<dbReference type="AlphaFoldDB" id="A0A0F9PE69"/>
<sequence>MIRVCAWCKKDLETGRQLTDAEFDAYAALETASTHGICPECSEKQLSENVGENE</sequence>
<protein>
    <submittedName>
        <fullName evidence="1">Uncharacterized protein</fullName>
    </submittedName>
</protein>
<reference evidence="1" key="1">
    <citation type="journal article" date="2015" name="Nature">
        <title>Complex archaea that bridge the gap between prokaryotes and eukaryotes.</title>
        <authorList>
            <person name="Spang A."/>
            <person name="Saw J.H."/>
            <person name="Jorgensen S.L."/>
            <person name="Zaremba-Niedzwiedzka K."/>
            <person name="Martijn J."/>
            <person name="Lind A.E."/>
            <person name="van Eijk R."/>
            <person name="Schleper C."/>
            <person name="Guy L."/>
            <person name="Ettema T.J."/>
        </authorList>
    </citation>
    <scope>NUCLEOTIDE SEQUENCE</scope>
</reference>
<evidence type="ECO:0000313" key="1">
    <source>
        <dbReference type="EMBL" id="KKM99295.1"/>
    </source>
</evidence>
<name>A0A0F9PE69_9ZZZZ</name>
<gene>
    <name evidence="1" type="ORF">LCGC14_1149310</name>
</gene>
<comment type="caution">
    <text evidence="1">The sequence shown here is derived from an EMBL/GenBank/DDBJ whole genome shotgun (WGS) entry which is preliminary data.</text>
</comment>
<proteinExistence type="predicted"/>